<dbReference type="EMBL" id="CP101700">
    <property type="protein sequence ID" value="UUC21709.1"/>
    <property type="molecule type" value="Genomic_DNA"/>
</dbReference>
<name>A0AAJ5HYB0_9PSED</name>
<reference evidence="1" key="1">
    <citation type="submission" date="2022-07" db="EMBL/GenBank/DDBJ databases">
        <title>Complete genome of MD9.</title>
        <authorList>
            <person name="Cao G."/>
        </authorList>
    </citation>
    <scope>NUCLEOTIDE SEQUENCE</scope>
    <source>
        <strain evidence="1">MD9</strain>
    </source>
</reference>
<dbReference type="AlphaFoldDB" id="A0AAJ5HYB0"/>
<gene>
    <name evidence="1" type="ORF">NOV18_01760</name>
</gene>
<accession>A0AAJ5HYB0</accession>
<organism evidence="1 2">
    <name type="scientific">Pseudomonas asiatica</name>
    <dbReference type="NCBI Taxonomy" id="2219225"/>
    <lineage>
        <taxon>Bacteria</taxon>
        <taxon>Pseudomonadati</taxon>
        <taxon>Pseudomonadota</taxon>
        <taxon>Gammaproteobacteria</taxon>
        <taxon>Pseudomonadales</taxon>
        <taxon>Pseudomonadaceae</taxon>
        <taxon>Pseudomonas</taxon>
    </lineage>
</organism>
<sequence length="44" mass="4603">MALLTAVGLFAALLGDGVWDSLAWLGLGVSTALGLQGFYPRPRQ</sequence>
<evidence type="ECO:0000313" key="1">
    <source>
        <dbReference type="EMBL" id="UUC21709.1"/>
    </source>
</evidence>
<evidence type="ECO:0000313" key="2">
    <source>
        <dbReference type="Proteomes" id="UP001058744"/>
    </source>
</evidence>
<protein>
    <recommendedName>
        <fullName evidence="3">DUF4175 domain-containing protein</fullName>
    </recommendedName>
</protein>
<evidence type="ECO:0008006" key="3">
    <source>
        <dbReference type="Google" id="ProtNLM"/>
    </source>
</evidence>
<proteinExistence type="predicted"/>
<dbReference type="RefSeq" id="WP_256382172.1">
    <property type="nucleotide sequence ID" value="NZ_CP101700.1"/>
</dbReference>
<dbReference type="Proteomes" id="UP001058744">
    <property type="component" value="Chromosome"/>
</dbReference>